<feature type="transmembrane region" description="Helical" evidence="2">
    <location>
        <begin position="103"/>
        <end position="124"/>
    </location>
</feature>
<sequence length="292" mass="31417">MSCRSDAWLWIFRTGVGLILLASLLFLIGFATNNWSSQSGIKFGLWETCSGLQCSSLVGDVPAYLGATQGFQIIALALYTLSPIVHFFVFMGVKPGDGPKSRIFDVGYSIGVVFHLCSILIFGLEIPHPDTISWSFNMSAASVGLAAVGIVLAIVSRKKALRKFTLFSKQNRMVTPLPNDSASVGGSSSGTRHSHPPVKHDKTFGPADRHPRHSPDSFPSNSASSVPSTSYAHQPTRLHQQHLQPPEAFPHRTDLNPSSALAPISLGPIRGTVPSAPPIEEPPTYDEAMSQS</sequence>
<evidence type="ECO:0000313" key="3">
    <source>
        <dbReference type="EnsemblMetazoa" id="BGLB034026-PA"/>
    </source>
</evidence>
<dbReference type="EnsemblMetazoa" id="BGLB034026-RA">
    <property type="protein sequence ID" value="BGLB034026-PA"/>
    <property type="gene ID" value="BGLB034026"/>
</dbReference>
<dbReference type="Gene3D" id="1.20.140.150">
    <property type="match status" value="1"/>
</dbReference>
<feature type="transmembrane region" description="Helical" evidence="2">
    <location>
        <begin position="71"/>
        <end position="91"/>
    </location>
</feature>
<dbReference type="VEuPathDB" id="VectorBase:BGLAX_042369"/>
<gene>
    <name evidence="3" type="primary">106057872</name>
</gene>
<dbReference type="KEGG" id="bgt:106057872"/>
<keyword evidence="2" id="KW-0812">Transmembrane</keyword>
<protein>
    <submittedName>
        <fullName evidence="3">Uncharacterized protein</fullName>
    </submittedName>
</protein>
<keyword evidence="2" id="KW-1133">Transmembrane helix</keyword>
<keyword evidence="2" id="KW-0472">Membrane</keyword>
<accession>A0A2C9LR34</accession>
<dbReference type="Proteomes" id="UP000076420">
    <property type="component" value="Unassembled WGS sequence"/>
</dbReference>
<feature type="compositionally biased region" description="Basic and acidic residues" evidence="1">
    <location>
        <begin position="198"/>
        <end position="215"/>
    </location>
</feature>
<dbReference type="AlphaFoldDB" id="A0A2C9LR34"/>
<dbReference type="VEuPathDB" id="VectorBase:BGLB034026"/>
<feature type="compositionally biased region" description="Polar residues" evidence="1">
    <location>
        <begin position="177"/>
        <end position="191"/>
    </location>
</feature>
<proteinExistence type="predicted"/>
<organism evidence="3 4">
    <name type="scientific">Biomphalaria glabrata</name>
    <name type="common">Bloodfluke planorb</name>
    <name type="synonym">Freshwater snail</name>
    <dbReference type="NCBI Taxonomy" id="6526"/>
    <lineage>
        <taxon>Eukaryota</taxon>
        <taxon>Metazoa</taxon>
        <taxon>Spiralia</taxon>
        <taxon>Lophotrochozoa</taxon>
        <taxon>Mollusca</taxon>
        <taxon>Gastropoda</taxon>
        <taxon>Heterobranchia</taxon>
        <taxon>Euthyneura</taxon>
        <taxon>Panpulmonata</taxon>
        <taxon>Hygrophila</taxon>
        <taxon>Lymnaeoidea</taxon>
        <taxon>Planorbidae</taxon>
        <taxon>Biomphalaria</taxon>
    </lineage>
</organism>
<evidence type="ECO:0000256" key="1">
    <source>
        <dbReference type="SAM" id="MobiDB-lite"/>
    </source>
</evidence>
<feature type="transmembrane region" description="Helical" evidence="2">
    <location>
        <begin position="7"/>
        <end position="30"/>
    </location>
</feature>
<evidence type="ECO:0000256" key="2">
    <source>
        <dbReference type="SAM" id="Phobius"/>
    </source>
</evidence>
<evidence type="ECO:0000313" key="4">
    <source>
        <dbReference type="Proteomes" id="UP000076420"/>
    </source>
</evidence>
<feature type="compositionally biased region" description="Polar residues" evidence="1">
    <location>
        <begin position="231"/>
        <end position="243"/>
    </location>
</feature>
<feature type="compositionally biased region" description="Low complexity" evidence="1">
    <location>
        <begin position="216"/>
        <end position="230"/>
    </location>
</feature>
<feature type="transmembrane region" description="Helical" evidence="2">
    <location>
        <begin position="136"/>
        <end position="155"/>
    </location>
</feature>
<feature type="region of interest" description="Disordered" evidence="1">
    <location>
        <begin position="177"/>
        <end position="292"/>
    </location>
</feature>
<reference evidence="3" key="1">
    <citation type="submission" date="2020-05" db="UniProtKB">
        <authorList>
            <consortium name="EnsemblMetazoa"/>
        </authorList>
    </citation>
    <scope>IDENTIFICATION</scope>
    <source>
        <strain evidence="3">BB02</strain>
    </source>
</reference>
<dbReference type="OrthoDB" id="6161409at2759"/>
<name>A0A2C9LR34_BIOGL</name>